<reference evidence="2 3" key="1">
    <citation type="submission" date="2021-03" db="EMBL/GenBank/DDBJ databases">
        <title>Leishmania (Mundinia) martiniquensis Genome sequencing and assembly.</title>
        <authorList>
            <person name="Almutairi H."/>
            <person name="Gatherer D."/>
        </authorList>
    </citation>
    <scope>NUCLEOTIDE SEQUENCE [LARGE SCALE GENOMIC DNA]</scope>
    <source>
        <strain evidence="2">LSCM1</strain>
    </source>
</reference>
<keyword evidence="3" id="KW-1185">Reference proteome</keyword>
<proteinExistence type="predicted"/>
<comment type="caution">
    <text evidence="2">The sequence shown here is derived from an EMBL/GenBank/DDBJ whole genome shotgun (WGS) entry which is preliminary data.</text>
</comment>
<evidence type="ECO:0000256" key="1">
    <source>
        <dbReference type="SAM" id="SignalP"/>
    </source>
</evidence>
<sequence>MLRLPSVACAVASLQLCACTSLPSWRPLPCFNASIAHQRRGLRNLHQYRHARHKSLVKDCRRFSRNWWLTAGNNYELVSEVGHEREATENLAILRDDSDNDAYVLSTNRLEDLPPAERLNVLVTLMTRRWKVKDSNRGYDKAKMLLKALECFSEMRLSGQIKVFDELPEPDQDTFLQYVEGCAQFAQGCSHSHPDAVAIVLRAAEICDEMRCVDKRDEMTHVAEVMAKRLDRAFASARPLETKAQLRPPSITEVHGSLRTKQLMELREHFKDKPKVLEQNKRLEYFYGPHSRKIFLHPMRPDDVHRNLLAIPHRPETRSWNE</sequence>
<evidence type="ECO:0000313" key="3">
    <source>
        <dbReference type="Proteomes" id="UP000673552"/>
    </source>
</evidence>
<protein>
    <submittedName>
        <fullName evidence="2">Uncharacterized protein</fullName>
    </submittedName>
</protein>
<feature type="chain" id="PRO_5032510970" evidence="1">
    <location>
        <begin position="20"/>
        <end position="322"/>
    </location>
</feature>
<dbReference type="RefSeq" id="XP_067174354.1">
    <property type="nucleotide sequence ID" value="XM_067318249.1"/>
</dbReference>
<keyword evidence="1" id="KW-0732">Signal</keyword>
<gene>
    <name evidence="2" type="ORF">LSCM1_00602</name>
</gene>
<dbReference type="EMBL" id="JAFEUZ010000036">
    <property type="protein sequence ID" value="KAG5464417.1"/>
    <property type="molecule type" value="Genomic_DNA"/>
</dbReference>
<dbReference type="Proteomes" id="UP000673552">
    <property type="component" value="Chromosome 36"/>
</dbReference>
<dbReference type="GeneID" id="92510761"/>
<organism evidence="2 3">
    <name type="scientific">Leishmania martiniquensis</name>
    <dbReference type="NCBI Taxonomy" id="1580590"/>
    <lineage>
        <taxon>Eukaryota</taxon>
        <taxon>Discoba</taxon>
        <taxon>Euglenozoa</taxon>
        <taxon>Kinetoplastea</taxon>
        <taxon>Metakinetoplastina</taxon>
        <taxon>Trypanosomatida</taxon>
        <taxon>Trypanosomatidae</taxon>
        <taxon>Leishmaniinae</taxon>
        <taxon>Leishmania</taxon>
    </lineage>
</organism>
<feature type="signal peptide" evidence="1">
    <location>
        <begin position="1"/>
        <end position="19"/>
    </location>
</feature>
<dbReference type="OrthoDB" id="275703at2759"/>
<name>A0A836GC69_9TRYP</name>
<dbReference type="KEGG" id="lmat:92510761"/>
<dbReference type="AlphaFoldDB" id="A0A836GC69"/>
<evidence type="ECO:0000313" key="2">
    <source>
        <dbReference type="EMBL" id="KAG5464417.1"/>
    </source>
</evidence>
<accession>A0A836GC69</accession>